<organism evidence="9 10">
    <name type="scientific">Isoptericola hypogeus</name>
    <dbReference type="NCBI Taxonomy" id="300179"/>
    <lineage>
        <taxon>Bacteria</taxon>
        <taxon>Bacillati</taxon>
        <taxon>Actinomycetota</taxon>
        <taxon>Actinomycetes</taxon>
        <taxon>Micrococcales</taxon>
        <taxon>Promicromonosporaceae</taxon>
        <taxon>Isoptericola</taxon>
    </lineage>
</organism>
<feature type="transmembrane region" description="Helical" evidence="5">
    <location>
        <begin position="82"/>
        <end position="102"/>
    </location>
</feature>
<dbReference type="InterPro" id="IPR010096">
    <property type="entry name" value="NADH-Q_OxRdtase_suN/2"/>
</dbReference>
<evidence type="ECO:0000259" key="8">
    <source>
        <dbReference type="Pfam" id="PF00361"/>
    </source>
</evidence>
<evidence type="ECO:0000313" key="10">
    <source>
        <dbReference type="Proteomes" id="UP001501138"/>
    </source>
</evidence>
<feature type="transmembrane region" description="Helical" evidence="5">
    <location>
        <begin position="340"/>
        <end position="359"/>
    </location>
</feature>
<feature type="transmembrane region" description="Helical" evidence="5">
    <location>
        <begin position="365"/>
        <end position="388"/>
    </location>
</feature>
<comment type="subcellular location">
    <subcellularLocation>
        <location evidence="5">Cell membrane</location>
        <topology evidence="5">Multi-pass membrane protein</topology>
    </subcellularLocation>
    <subcellularLocation>
        <location evidence="1">Endomembrane system</location>
        <topology evidence="1">Multi-pass membrane protein</topology>
    </subcellularLocation>
    <subcellularLocation>
        <location evidence="6">Membrane</location>
        <topology evidence="6">Multi-pass membrane protein</topology>
    </subcellularLocation>
</comment>
<reference evidence="10" key="1">
    <citation type="journal article" date="2019" name="Int. J. Syst. Evol. Microbiol.">
        <title>The Global Catalogue of Microorganisms (GCM) 10K type strain sequencing project: providing services to taxonomists for standard genome sequencing and annotation.</title>
        <authorList>
            <consortium name="The Broad Institute Genomics Platform"/>
            <consortium name="The Broad Institute Genome Sequencing Center for Infectious Disease"/>
            <person name="Wu L."/>
            <person name="Ma J."/>
        </authorList>
    </citation>
    <scope>NUCLEOTIDE SEQUENCE [LARGE SCALE GENOMIC DNA]</scope>
    <source>
        <strain evidence="10">JCM 15589</strain>
    </source>
</reference>
<feature type="transmembrane region" description="Helical" evidence="5">
    <location>
        <begin position="235"/>
        <end position="255"/>
    </location>
</feature>
<keyword evidence="5" id="KW-0520">NAD</keyword>
<gene>
    <name evidence="5 9" type="primary">nuoN</name>
    <name evidence="9" type="ORF">GCM10009809_10210</name>
</gene>
<dbReference type="HAMAP" id="MF_00445">
    <property type="entry name" value="NDH1_NuoN_1"/>
    <property type="match status" value="1"/>
</dbReference>
<evidence type="ECO:0000256" key="6">
    <source>
        <dbReference type="RuleBase" id="RU000320"/>
    </source>
</evidence>
<dbReference type="Pfam" id="PF00361">
    <property type="entry name" value="Proton_antipo_M"/>
    <property type="match status" value="1"/>
</dbReference>
<evidence type="ECO:0000256" key="2">
    <source>
        <dbReference type="ARBA" id="ARBA00022692"/>
    </source>
</evidence>
<keyword evidence="5" id="KW-1003">Cell membrane</keyword>
<dbReference type="EMBL" id="BAAAPM010000003">
    <property type="protein sequence ID" value="GAA1716055.1"/>
    <property type="molecule type" value="Genomic_DNA"/>
</dbReference>
<sequence length="595" mass="60603">MNDFTAPTIDWAAVSPVLIVLGAGVLGVLLEAFVPARARRTTQIVLALAALAGSLVAIALLWDRVQDGSVAVVGGSYVLTPFGLGIQAVVALCALLGVLVVADRTTTGQDAFAPAAAAVPGTAYEDETRRAGLQQTEVYPLLLFATGGMLLFPATDDLIVMFVALEVLSLPLYVLCATARRRRLLSQEAAFKYFLLGAFASALFIFGVALVYGFSGSVQLEEVVAVLADPSASPLGTMPGLVVAGLLLVMVGLLFKIGAAPFHTWTPDVYQGAPTPITGFMAACTKAAAAGALVRVVFTLAAGLDAGIRHDVEVTLWAVAILTMLVGTVAGAVQTDVKRLLAYSSIAHAGFLLVGTVGLDEAGSRAVLFYLLAYGLATVGAFAVVTLVRERTVTAGEPSSVEPVETRGEVTDDGVVLGEATRLAQWAGLGRKAPWLTAAFSLFLLSMAGIPLTAGFLAKFGVFSAAVEAGAWPLALLGVLASAVSVFFYVRIIVLMVLTPPADDAATAGEGAAGTTSAGGDPGTGASAVSEPGGVTATITGAGTRTVVVRTVVTVVGSRGPAAVAIALCAAGVLLLGVLPAWALDLAGQASQFRY</sequence>
<keyword evidence="2 5" id="KW-0812">Transmembrane</keyword>
<dbReference type="InterPro" id="IPR001750">
    <property type="entry name" value="ND/Mrp_TM"/>
</dbReference>
<evidence type="ECO:0000256" key="7">
    <source>
        <dbReference type="SAM" id="MobiDB-lite"/>
    </source>
</evidence>
<feature type="transmembrane region" description="Helical" evidence="5">
    <location>
        <begin position="160"/>
        <end position="179"/>
    </location>
</feature>
<evidence type="ECO:0000256" key="4">
    <source>
        <dbReference type="ARBA" id="ARBA00023136"/>
    </source>
</evidence>
<feature type="transmembrane region" description="Helical" evidence="5">
    <location>
        <begin position="287"/>
        <end position="308"/>
    </location>
</feature>
<feature type="transmembrane region" description="Helical" evidence="5">
    <location>
        <begin position="138"/>
        <end position="154"/>
    </location>
</feature>
<dbReference type="NCBIfam" id="NF004441">
    <property type="entry name" value="PRK05777.1-4"/>
    <property type="match status" value="1"/>
</dbReference>
<dbReference type="PANTHER" id="PTHR22773">
    <property type="entry name" value="NADH DEHYDROGENASE"/>
    <property type="match status" value="1"/>
</dbReference>
<dbReference type="Proteomes" id="UP001501138">
    <property type="component" value="Unassembled WGS sequence"/>
</dbReference>
<evidence type="ECO:0000256" key="1">
    <source>
        <dbReference type="ARBA" id="ARBA00004127"/>
    </source>
</evidence>
<dbReference type="EC" id="7.1.1.-" evidence="5"/>
<evidence type="ECO:0000256" key="5">
    <source>
        <dbReference type="HAMAP-Rule" id="MF_00445"/>
    </source>
</evidence>
<comment type="catalytic activity">
    <reaction evidence="5">
        <text>a quinone + NADH + 5 H(+)(in) = a quinol + NAD(+) + 4 H(+)(out)</text>
        <dbReference type="Rhea" id="RHEA:57888"/>
        <dbReference type="ChEBI" id="CHEBI:15378"/>
        <dbReference type="ChEBI" id="CHEBI:24646"/>
        <dbReference type="ChEBI" id="CHEBI:57540"/>
        <dbReference type="ChEBI" id="CHEBI:57945"/>
        <dbReference type="ChEBI" id="CHEBI:132124"/>
    </reaction>
</comment>
<feature type="domain" description="NADH:quinone oxidoreductase/Mrp antiporter transmembrane" evidence="8">
    <location>
        <begin position="156"/>
        <end position="484"/>
    </location>
</feature>
<comment type="similarity">
    <text evidence="5">Belongs to the complex I subunit 2 family.</text>
</comment>
<feature type="transmembrane region" description="Helical" evidence="5">
    <location>
        <begin position="314"/>
        <end position="333"/>
    </location>
</feature>
<keyword evidence="5" id="KW-0874">Quinone</keyword>
<feature type="transmembrane region" description="Helical" evidence="5">
    <location>
        <begin position="470"/>
        <end position="490"/>
    </location>
</feature>
<feature type="transmembrane region" description="Helical" evidence="5">
    <location>
        <begin position="12"/>
        <end position="32"/>
    </location>
</feature>
<feature type="transmembrane region" description="Helical" evidence="5">
    <location>
        <begin position="562"/>
        <end position="584"/>
    </location>
</feature>
<name>A0ABP4V1G2_9MICO</name>
<feature type="transmembrane region" description="Helical" evidence="5">
    <location>
        <begin position="44"/>
        <end position="62"/>
    </location>
</feature>
<keyword evidence="3 5" id="KW-1133">Transmembrane helix</keyword>
<keyword evidence="5" id="KW-0813">Transport</keyword>
<evidence type="ECO:0000256" key="3">
    <source>
        <dbReference type="ARBA" id="ARBA00022989"/>
    </source>
</evidence>
<protein>
    <recommendedName>
        <fullName evidence="5">NADH-quinone oxidoreductase subunit N</fullName>
        <ecNumber evidence="5">7.1.1.-</ecNumber>
    </recommendedName>
    <alternativeName>
        <fullName evidence="5">NADH dehydrogenase I subunit N</fullName>
    </alternativeName>
    <alternativeName>
        <fullName evidence="5">NDH-1 subunit N</fullName>
    </alternativeName>
</protein>
<keyword evidence="10" id="KW-1185">Reference proteome</keyword>
<comment type="function">
    <text evidence="5">NDH-1 shuttles electrons from NADH, via FMN and iron-sulfur (Fe-S) centers, to quinones in the respiratory chain. The immediate electron acceptor for the enzyme in this species is believed to be a menaquinone. Couples the redox reaction to proton translocation (for every two electrons transferred, four hydrogen ions are translocated across the cytoplasmic membrane), and thus conserves the redox energy in a proton gradient.</text>
</comment>
<accession>A0ABP4V1G2</accession>
<comment type="caution">
    <text evidence="9">The sequence shown here is derived from an EMBL/GenBank/DDBJ whole genome shotgun (WGS) entry which is preliminary data.</text>
</comment>
<comment type="subunit">
    <text evidence="5">NDH-1 is composed of 14 different subunits. Subunits NuoA, H, J, K, L, M, N constitute the membrane sector of the complex.</text>
</comment>
<feature type="region of interest" description="Disordered" evidence="7">
    <location>
        <begin position="508"/>
        <end position="532"/>
    </location>
</feature>
<keyword evidence="4 5" id="KW-0472">Membrane</keyword>
<evidence type="ECO:0000313" key="9">
    <source>
        <dbReference type="EMBL" id="GAA1716055.1"/>
    </source>
</evidence>
<dbReference type="RefSeq" id="WP_344246300.1">
    <property type="nucleotide sequence ID" value="NZ_BAAAPM010000003.1"/>
</dbReference>
<feature type="transmembrane region" description="Helical" evidence="5">
    <location>
        <begin position="191"/>
        <end position="215"/>
    </location>
</feature>
<keyword evidence="5" id="KW-1278">Translocase</keyword>
<proteinExistence type="inferred from homology"/>
<feature type="transmembrane region" description="Helical" evidence="5">
    <location>
        <begin position="435"/>
        <end position="458"/>
    </location>
</feature>